<evidence type="ECO:0000313" key="5">
    <source>
        <dbReference type="Proteomes" id="UP000095725"/>
    </source>
</evidence>
<evidence type="ECO:0000313" key="4">
    <source>
        <dbReference type="Proteomes" id="UP000095657"/>
    </source>
</evidence>
<evidence type="ECO:0000313" key="2">
    <source>
        <dbReference type="EMBL" id="CUP15832.1"/>
    </source>
</evidence>
<keyword evidence="1" id="KW-0812">Transmembrane</keyword>
<evidence type="ECO:0000313" key="3">
    <source>
        <dbReference type="EMBL" id="CUQ52163.1"/>
    </source>
</evidence>
<dbReference type="EMBL" id="CZBL01000022">
    <property type="protein sequence ID" value="CUQ52163.1"/>
    <property type="molecule type" value="Genomic_DNA"/>
</dbReference>
<evidence type="ECO:0000256" key="1">
    <source>
        <dbReference type="SAM" id="Phobius"/>
    </source>
</evidence>
<keyword evidence="1" id="KW-0472">Membrane</keyword>
<accession>A0A174KV02</accession>
<dbReference type="Proteomes" id="UP000095657">
    <property type="component" value="Unassembled WGS sequence"/>
</dbReference>
<proteinExistence type="predicted"/>
<dbReference type="Proteomes" id="UP000095725">
    <property type="component" value="Unassembled WGS sequence"/>
</dbReference>
<feature type="transmembrane region" description="Helical" evidence="1">
    <location>
        <begin position="12"/>
        <end position="34"/>
    </location>
</feature>
<protein>
    <submittedName>
        <fullName evidence="2">Uncharacterized protein</fullName>
    </submittedName>
</protein>
<gene>
    <name evidence="2" type="ORF">ERS852494_01641</name>
    <name evidence="3" type="ORF">ERS852558_04123</name>
</gene>
<sequence>MLDISEKRFLAILPQINFLLSLLIVFHHGFISIVRYNGSFFPFSYGLSIYRAISL</sequence>
<dbReference type="AlphaFoldDB" id="A0A174KV02"/>
<keyword evidence="1" id="KW-1133">Transmembrane helix</keyword>
<dbReference type="STRING" id="47678.ERS852494_01641"/>
<reference evidence="4 5" key="1">
    <citation type="submission" date="2015-09" db="EMBL/GenBank/DDBJ databases">
        <authorList>
            <consortium name="Pathogen Informatics"/>
        </authorList>
    </citation>
    <scope>NUCLEOTIDE SEQUENCE [LARGE SCALE GENOMIC DNA]</scope>
    <source>
        <strain evidence="2 4">2789STDY5834880</strain>
        <strain evidence="3 5">2789STDY5834946</strain>
    </source>
</reference>
<organism evidence="2 4">
    <name type="scientific">Bacteroides caccae</name>
    <dbReference type="NCBI Taxonomy" id="47678"/>
    <lineage>
        <taxon>Bacteria</taxon>
        <taxon>Pseudomonadati</taxon>
        <taxon>Bacteroidota</taxon>
        <taxon>Bacteroidia</taxon>
        <taxon>Bacteroidales</taxon>
        <taxon>Bacteroidaceae</taxon>
        <taxon>Bacteroides</taxon>
    </lineage>
</organism>
<name>A0A174KV02_9BACE</name>
<dbReference type="EMBL" id="CZAI01000003">
    <property type="protein sequence ID" value="CUP15832.1"/>
    <property type="molecule type" value="Genomic_DNA"/>
</dbReference>